<dbReference type="GO" id="GO:0051256">
    <property type="term" value="P:mitotic spindle midzone assembly"/>
    <property type="evidence" value="ECO:0007669"/>
    <property type="project" value="TreeGrafter"/>
</dbReference>
<dbReference type="GO" id="GO:0097431">
    <property type="term" value="C:mitotic spindle pole"/>
    <property type="evidence" value="ECO:0007669"/>
    <property type="project" value="TreeGrafter"/>
</dbReference>
<feature type="non-terminal residue" evidence="3">
    <location>
        <position position="802"/>
    </location>
</feature>
<evidence type="ECO:0000256" key="1">
    <source>
        <dbReference type="SAM" id="MobiDB-lite"/>
    </source>
</evidence>
<protein>
    <submittedName>
        <fullName evidence="3">MAP10 protein</fullName>
    </submittedName>
</protein>
<feature type="region of interest" description="Disordered" evidence="1">
    <location>
        <begin position="551"/>
        <end position="575"/>
    </location>
</feature>
<evidence type="ECO:0000259" key="2">
    <source>
        <dbReference type="Pfam" id="PF14925"/>
    </source>
</evidence>
<proteinExistence type="predicted"/>
<gene>
    <name evidence="3" type="primary">Map10</name>
    <name evidence="3" type="ORF">PELURI_R16191</name>
</gene>
<dbReference type="Proteomes" id="UP000555367">
    <property type="component" value="Unassembled WGS sequence"/>
</dbReference>
<feature type="compositionally biased region" description="Low complexity" evidence="1">
    <location>
        <begin position="164"/>
        <end position="177"/>
    </location>
</feature>
<feature type="non-terminal residue" evidence="3">
    <location>
        <position position="1"/>
    </location>
</feature>
<dbReference type="GO" id="GO:0032467">
    <property type="term" value="P:positive regulation of cytokinesis"/>
    <property type="evidence" value="ECO:0007669"/>
    <property type="project" value="TreeGrafter"/>
</dbReference>
<dbReference type="PANTHER" id="PTHR21831">
    <property type="entry name" value="MICROTUBULE-ASSOCIATED PROTEIN 10"/>
    <property type="match status" value="1"/>
</dbReference>
<feature type="compositionally biased region" description="Low complexity" evidence="1">
    <location>
        <begin position="301"/>
        <end position="311"/>
    </location>
</feature>
<dbReference type="GO" id="GO:0005813">
    <property type="term" value="C:centrosome"/>
    <property type="evidence" value="ECO:0007669"/>
    <property type="project" value="TreeGrafter"/>
</dbReference>
<feature type="region of interest" description="Disordered" evidence="1">
    <location>
        <begin position="152"/>
        <end position="187"/>
    </location>
</feature>
<dbReference type="AlphaFoldDB" id="A0A7L3BXV8"/>
<name>A0A7L3BXV8_PELUR</name>
<feature type="compositionally biased region" description="Acidic residues" evidence="1">
    <location>
        <begin position="178"/>
        <end position="187"/>
    </location>
</feature>
<dbReference type="PANTHER" id="PTHR21831:SF2">
    <property type="entry name" value="MICROTUBULE-ASSOCIATED PROTEIN 10"/>
    <property type="match status" value="1"/>
</dbReference>
<feature type="region of interest" description="Disordered" evidence="1">
    <location>
        <begin position="294"/>
        <end position="378"/>
    </location>
</feature>
<accession>A0A7L3BXV8</accession>
<dbReference type="GO" id="GO:0030496">
    <property type="term" value="C:midbody"/>
    <property type="evidence" value="ECO:0007669"/>
    <property type="project" value="TreeGrafter"/>
</dbReference>
<reference evidence="3 4" key="1">
    <citation type="submission" date="2019-09" db="EMBL/GenBank/DDBJ databases">
        <title>Bird 10,000 Genomes (B10K) Project - Family phase.</title>
        <authorList>
            <person name="Zhang G."/>
        </authorList>
    </citation>
    <scope>NUCLEOTIDE SEQUENCE [LARGE SCALE GENOMIC DNA]</scope>
    <source>
        <strain evidence="3">B10K-DU-012-45</strain>
    </source>
</reference>
<dbReference type="GO" id="GO:0005881">
    <property type="term" value="C:cytoplasmic microtubule"/>
    <property type="evidence" value="ECO:0007669"/>
    <property type="project" value="TreeGrafter"/>
</dbReference>
<dbReference type="GO" id="GO:1990023">
    <property type="term" value="C:mitotic spindle midzone"/>
    <property type="evidence" value="ECO:0007669"/>
    <property type="project" value="TreeGrafter"/>
</dbReference>
<dbReference type="InterPro" id="IPR026679">
    <property type="entry name" value="MAP10_C-term"/>
</dbReference>
<feature type="compositionally biased region" description="Basic and acidic residues" evidence="1">
    <location>
        <begin position="551"/>
        <end position="566"/>
    </location>
</feature>
<feature type="compositionally biased region" description="Basic and acidic residues" evidence="1">
    <location>
        <begin position="361"/>
        <end position="373"/>
    </location>
</feature>
<feature type="compositionally biased region" description="Low complexity" evidence="1">
    <location>
        <begin position="648"/>
        <end position="664"/>
    </location>
</feature>
<dbReference type="GO" id="GO:0008017">
    <property type="term" value="F:microtubule binding"/>
    <property type="evidence" value="ECO:0007669"/>
    <property type="project" value="InterPro"/>
</dbReference>
<dbReference type="InterPro" id="IPR039302">
    <property type="entry name" value="MAP10"/>
</dbReference>
<feature type="domain" description="Microtubule-associated protein 10 C-terminal" evidence="2">
    <location>
        <begin position="246"/>
        <end position="801"/>
    </location>
</feature>
<dbReference type="EMBL" id="VZTQ01007346">
    <property type="protein sequence ID" value="NXT37401.1"/>
    <property type="molecule type" value="Genomic_DNA"/>
</dbReference>
<organism evidence="3 4">
    <name type="scientific">Pelecanoides urinatrix</name>
    <name type="common">Common diving petrel</name>
    <name type="synonym">Procellaria urinatrix</name>
    <dbReference type="NCBI Taxonomy" id="37079"/>
    <lineage>
        <taxon>Eukaryota</taxon>
        <taxon>Metazoa</taxon>
        <taxon>Chordata</taxon>
        <taxon>Craniata</taxon>
        <taxon>Vertebrata</taxon>
        <taxon>Euteleostomi</taxon>
        <taxon>Archelosauria</taxon>
        <taxon>Archosauria</taxon>
        <taxon>Dinosauria</taxon>
        <taxon>Saurischia</taxon>
        <taxon>Theropoda</taxon>
        <taxon>Coelurosauria</taxon>
        <taxon>Aves</taxon>
        <taxon>Neognathae</taxon>
        <taxon>Neoaves</taxon>
        <taxon>Aequornithes</taxon>
        <taxon>Procellariiformes</taxon>
        <taxon>Procellariidae</taxon>
        <taxon>Pelecanoides</taxon>
    </lineage>
</organism>
<sequence>AEELFALELLVEAVRVAAPGPGLCPAVALRLLDFPILLLRSAAAASPLRPGRAFPFGRGKRCLFRWRRGSLCAALRRRPLRALLLALPAGLAPGPPRLLGSCCVSLAPAAAELLQRPGAPASCGRRACFPLRDSAGRPVGDLLLGYRLTSLEAAGEPPPPSPASPGAATPPATSPEPWGEEEEEGEELEGNVFCPPVLYYSRKPAEPHLPPAAAATGKWEHVEAWRPQEQDKMHSLPRPSAGPSLLHPTSPQQLHNTLEQLPLLSALLAELSMLTGSAPSAAVRPHPAWLYKAPGGDGMASRHPSPSRSSPLKPAEAPVRPAGSSGAASPRFKKGWQEATSPGSSRAGRGPKKAVSQGETSSERNCKTKENRPPRRKLLYGLTNTLRLRLQQTNPDKLIIHERREQYRKKQMEMLKDRSHLSKRKLLRNAGEQDVVSYRHCSKGDSSKQNNHFDKTVETSLQNSALTEYISVTGDVSPDLQKQAIASLLKNDEIASKEHPCKGTTAPLLEETVLKPARKETYAKAQLPAAFPSDANAKGSNEEAIHLIHRETTEHDDASVVSDHKPSPSRSIESNSEFIYSDDFVASPENTVYSEDFTNAECMGRDSEALDSSPEPLWLESPKRGWSDTEPESSRSRISKTSQRAESTSDLLPVPSVSSPVQSLKRNRDLKTSKRTSGESVDTLNDASIRARLLDEEQEAQQISKEENRGVQHIKQVSTLRSEQVSSDADLNIAKGQTSAGKSQSVTQVSSYLPSNMADLELNVLENSMSDKEDDFLGKLCVPNQYKDISELVINKLPGYTM</sequence>
<comment type="caution">
    <text evidence="3">The sequence shown here is derived from an EMBL/GenBank/DDBJ whole genome shotgun (WGS) entry which is preliminary data.</text>
</comment>
<evidence type="ECO:0000313" key="4">
    <source>
        <dbReference type="Proteomes" id="UP000555367"/>
    </source>
</evidence>
<feature type="region of interest" description="Disordered" evidence="1">
    <location>
        <begin position="606"/>
        <end position="683"/>
    </location>
</feature>
<evidence type="ECO:0000313" key="3">
    <source>
        <dbReference type="EMBL" id="NXT37401.1"/>
    </source>
</evidence>
<dbReference type="GO" id="GO:0031122">
    <property type="term" value="P:cytoplasmic microtubule organization"/>
    <property type="evidence" value="ECO:0007669"/>
    <property type="project" value="TreeGrafter"/>
</dbReference>
<dbReference type="OrthoDB" id="69809at2759"/>
<feature type="compositionally biased region" description="Basic and acidic residues" evidence="1">
    <location>
        <begin position="621"/>
        <end position="635"/>
    </location>
</feature>
<keyword evidence="4" id="KW-1185">Reference proteome</keyword>
<feature type="region of interest" description="Disordered" evidence="1">
    <location>
        <begin position="230"/>
        <end position="251"/>
    </location>
</feature>
<dbReference type="Pfam" id="PF14925">
    <property type="entry name" value="HPHLAWLY"/>
    <property type="match status" value="1"/>
</dbReference>